<keyword evidence="5" id="KW-1185">Reference proteome</keyword>
<dbReference type="PROSITE" id="PS00455">
    <property type="entry name" value="AMP_BINDING"/>
    <property type="match status" value="1"/>
</dbReference>
<proteinExistence type="inferred from homology"/>
<organism evidence="4 5">
    <name type="scientific">Verminephrobacter eiseniae (strain EF01-2)</name>
    <dbReference type="NCBI Taxonomy" id="391735"/>
    <lineage>
        <taxon>Bacteria</taxon>
        <taxon>Pseudomonadati</taxon>
        <taxon>Pseudomonadota</taxon>
        <taxon>Betaproteobacteria</taxon>
        <taxon>Burkholderiales</taxon>
        <taxon>Comamonadaceae</taxon>
        <taxon>Verminephrobacter</taxon>
    </lineage>
</organism>
<evidence type="ECO:0000313" key="4">
    <source>
        <dbReference type="EMBL" id="ABM57352.1"/>
    </source>
</evidence>
<feature type="domain" description="AMP-dependent synthetase/ligase" evidence="3">
    <location>
        <begin position="53"/>
        <end position="208"/>
    </location>
</feature>
<dbReference type="Proteomes" id="UP000000374">
    <property type="component" value="Chromosome"/>
</dbReference>
<reference evidence="5" key="1">
    <citation type="submission" date="2006-12" db="EMBL/GenBank/DDBJ databases">
        <title>Complete sequence of chromosome 1 of Verminephrobacter eiseniae EF01-2.</title>
        <authorList>
            <person name="Copeland A."/>
            <person name="Lucas S."/>
            <person name="Lapidus A."/>
            <person name="Barry K."/>
            <person name="Detter J.C."/>
            <person name="Glavina del Rio T."/>
            <person name="Dalin E."/>
            <person name="Tice H."/>
            <person name="Pitluck S."/>
            <person name="Chertkov O."/>
            <person name="Brettin T."/>
            <person name="Bruce D."/>
            <person name="Han C."/>
            <person name="Tapia R."/>
            <person name="Gilna P."/>
            <person name="Schmutz J."/>
            <person name="Larimer F."/>
            <person name="Land M."/>
            <person name="Hauser L."/>
            <person name="Kyrpides N."/>
            <person name="Kim E."/>
            <person name="Stahl D."/>
            <person name="Richardson P."/>
        </authorList>
    </citation>
    <scope>NUCLEOTIDE SEQUENCE [LARGE SCALE GENOMIC DNA]</scope>
    <source>
        <strain evidence="5">EF01-2</strain>
    </source>
</reference>
<dbReference type="STRING" id="391735.Veis_1593"/>
<accession>A1WI95</accession>
<dbReference type="AlphaFoldDB" id="A1WI95"/>
<dbReference type="EMBL" id="CP000542">
    <property type="protein sequence ID" value="ABM57352.1"/>
    <property type="molecule type" value="Genomic_DNA"/>
</dbReference>
<dbReference type="GeneID" id="76460207"/>
<protein>
    <submittedName>
        <fullName evidence="4">Acyl-CoA synthetases (AMP-forming)/AMP-acid ligases II-like protein</fullName>
    </submittedName>
</protein>
<evidence type="ECO:0000259" key="3">
    <source>
        <dbReference type="Pfam" id="PF00501"/>
    </source>
</evidence>
<sequence>MSEFAKLQARNKLFNDPKLGAGNFLFKAHAAYGGGDEDFLFLEKPYVGPSGAAYQAFSLSSLFLAVRDLAAWYQHQGIRAGRRVCLYLGDGIPSFLHFLALGSLGCIPVLINGHLRADLANSYAQRNGFDVFIYDQETNARWNLADILKSLSVFNAGFVQGAAVPLGTPVIQDWPVTVSDPDIVMICHSSGTTGIPKAVLFGHAQFFNGKRERLLGFIEQAEDKLAPVNNLLDALLHAGIDADVRLNAAYPDPLP</sequence>
<dbReference type="GO" id="GO:0031956">
    <property type="term" value="F:medium-chain fatty acid-CoA ligase activity"/>
    <property type="evidence" value="ECO:0007669"/>
    <property type="project" value="TreeGrafter"/>
</dbReference>
<dbReference type="OrthoDB" id="9803968at2"/>
<dbReference type="RefSeq" id="WP_011809359.1">
    <property type="nucleotide sequence ID" value="NC_008786.1"/>
</dbReference>
<evidence type="ECO:0000256" key="2">
    <source>
        <dbReference type="ARBA" id="ARBA00022598"/>
    </source>
</evidence>
<dbReference type="PANTHER" id="PTHR43201:SF5">
    <property type="entry name" value="MEDIUM-CHAIN ACYL-COA LIGASE ACSF2, MITOCHONDRIAL"/>
    <property type="match status" value="1"/>
</dbReference>
<dbReference type="Pfam" id="PF00501">
    <property type="entry name" value="AMP-binding"/>
    <property type="match status" value="1"/>
</dbReference>
<keyword evidence="2 4" id="KW-0436">Ligase</keyword>
<name>A1WI95_VEREI</name>
<dbReference type="GO" id="GO:0006631">
    <property type="term" value="P:fatty acid metabolic process"/>
    <property type="evidence" value="ECO:0007669"/>
    <property type="project" value="TreeGrafter"/>
</dbReference>
<dbReference type="InterPro" id="IPR020845">
    <property type="entry name" value="AMP-binding_CS"/>
</dbReference>
<dbReference type="PANTHER" id="PTHR43201">
    <property type="entry name" value="ACYL-COA SYNTHETASE"/>
    <property type="match status" value="1"/>
</dbReference>
<dbReference type="KEGG" id="vei:Veis_1593"/>
<dbReference type="InterPro" id="IPR042099">
    <property type="entry name" value="ANL_N_sf"/>
</dbReference>
<evidence type="ECO:0000313" key="5">
    <source>
        <dbReference type="Proteomes" id="UP000000374"/>
    </source>
</evidence>
<dbReference type="InterPro" id="IPR000873">
    <property type="entry name" value="AMP-dep_synth/lig_dom"/>
</dbReference>
<dbReference type="Gene3D" id="3.40.50.12780">
    <property type="entry name" value="N-terminal domain of ligase-like"/>
    <property type="match status" value="1"/>
</dbReference>
<comment type="similarity">
    <text evidence="1">Belongs to the ATP-dependent AMP-binding enzyme family.</text>
</comment>
<evidence type="ECO:0000256" key="1">
    <source>
        <dbReference type="ARBA" id="ARBA00006432"/>
    </source>
</evidence>
<dbReference type="HOGENOM" id="CLU_1089670_0_0_4"/>
<dbReference type="SUPFAM" id="SSF56801">
    <property type="entry name" value="Acetyl-CoA synthetase-like"/>
    <property type="match status" value="1"/>
</dbReference>
<dbReference type="eggNOG" id="COG0318">
    <property type="taxonomic scope" value="Bacteria"/>
</dbReference>
<gene>
    <name evidence="4" type="ordered locus">Veis_1593</name>
</gene>